<keyword evidence="1" id="KW-1133">Transmembrane helix</keyword>
<keyword evidence="1" id="KW-0812">Transmembrane</keyword>
<evidence type="ECO:0000313" key="3">
    <source>
        <dbReference type="EMBL" id="GEQ54898.1"/>
    </source>
</evidence>
<keyword evidence="1" id="KW-0472">Membrane</keyword>
<dbReference type="EMBL" id="BKBO01000028">
    <property type="protein sequence ID" value="GEQ49900.1"/>
    <property type="molecule type" value="Genomic_DNA"/>
</dbReference>
<organism evidence="3 4">
    <name type="scientific">Tetragenococcus koreensis</name>
    <dbReference type="NCBI Taxonomy" id="290335"/>
    <lineage>
        <taxon>Bacteria</taxon>
        <taxon>Bacillati</taxon>
        <taxon>Bacillota</taxon>
        <taxon>Bacilli</taxon>
        <taxon>Lactobacillales</taxon>
        <taxon>Enterococcaceae</taxon>
        <taxon>Tetragenococcus</taxon>
    </lineage>
</organism>
<sequence>MLSIFRFSEAIVELLSSFLSSLGPAIWNCHILQMPLCFFIFIHLLQYRVSTVIIFDTEKGTS</sequence>
<dbReference type="Proteomes" id="UP000886607">
    <property type="component" value="Unassembled WGS sequence"/>
</dbReference>
<evidence type="ECO:0000313" key="5">
    <source>
        <dbReference type="Proteomes" id="UP000886607"/>
    </source>
</evidence>
<gene>
    <name evidence="2" type="ORF">TK11N_17520</name>
    <name evidence="3" type="ORF">TK2N_17420</name>
</gene>
<evidence type="ECO:0000313" key="4">
    <source>
        <dbReference type="Proteomes" id="UP000886597"/>
    </source>
</evidence>
<dbReference type="EMBL" id="BKBQ01000028">
    <property type="protein sequence ID" value="GEQ54898.1"/>
    <property type="molecule type" value="Genomic_DNA"/>
</dbReference>
<accession>A0AAN4UCK5</accession>
<name>A0AAN4UCK5_9ENTE</name>
<reference evidence="3" key="2">
    <citation type="journal article" date="2020" name="Int. Dairy J.">
        <title>Lactic acid bacterial diversity in Brie cheese focusing on salt concentration and pH of isolation medium and characterisation of halophilic and alkaliphilic lactic acid bacterial isolates.</title>
        <authorList>
            <person name="Unno R."/>
            <person name="Matsutani M."/>
            <person name="Suzuki T."/>
            <person name="Kodama K."/>
            <person name="Matsushita H."/>
            <person name="Yamasato K."/>
            <person name="Koizumi Y."/>
            <person name="Ishikawa M."/>
        </authorList>
    </citation>
    <scope>NUCLEOTIDE SEQUENCE</scope>
    <source>
        <strain evidence="3">7C1</strain>
        <strain evidence="2">8C4</strain>
    </source>
</reference>
<keyword evidence="5" id="KW-1185">Reference proteome</keyword>
<comment type="caution">
    <text evidence="3">The sequence shown here is derived from an EMBL/GenBank/DDBJ whole genome shotgun (WGS) entry which is preliminary data.</text>
</comment>
<reference evidence="3" key="1">
    <citation type="submission" date="2019-08" db="EMBL/GenBank/DDBJ databases">
        <authorList>
            <person name="Ishikawa M."/>
            <person name="Suzuki T."/>
            <person name="Matsutani M."/>
        </authorList>
    </citation>
    <scope>NUCLEOTIDE SEQUENCE</scope>
    <source>
        <strain evidence="3">7C1</strain>
        <strain evidence="2">8C4</strain>
    </source>
</reference>
<dbReference type="AlphaFoldDB" id="A0AAN4UCK5"/>
<evidence type="ECO:0000256" key="1">
    <source>
        <dbReference type="SAM" id="Phobius"/>
    </source>
</evidence>
<dbReference type="Proteomes" id="UP000886597">
    <property type="component" value="Unassembled WGS sequence"/>
</dbReference>
<evidence type="ECO:0000313" key="2">
    <source>
        <dbReference type="EMBL" id="GEQ49900.1"/>
    </source>
</evidence>
<feature type="transmembrane region" description="Helical" evidence="1">
    <location>
        <begin position="25"/>
        <end position="45"/>
    </location>
</feature>
<proteinExistence type="predicted"/>
<protein>
    <submittedName>
        <fullName evidence="3">Uncharacterized protein</fullName>
    </submittedName>
</protein>